<evidence type="ECO:0000313" key="2">
    <source>
        <dbReference type="Proteomes" id="UP001142175"/>
    </source>
</evidence>
<evidence type="ECO:0000313" key="1">
    <source>
        <dbReference type="EMBL" id="MCR9016012.1"/>
    </source>
</evidence>
<dbReference type="InterPro" id="IPR047715">
    <property type="entry name" value="EboA_dom"/>
</dbReference>
<dbReference type="EMBL" id="JANSUY010000011">
    <property type="protein sequence ID" value="MCR9016012.1"/>
    <property type="molecule type" value="Genomic_DNA"/>
</dbReference>
<dbReference type="AlphaFoldDB" id="A0A9X2P601"/>
<dbReference type="NCBIfam" id="NF035938">
    <property type="entry name" value="EboA_domain"/>
    <property type="match status" value="1"/>
</dbReference>
<dbReference type="RefSeq" id="WP_258423866.1">
    <property type="nucleotide sequence ID" value="NZ_JANSUY010000011.1"/>
</dbReference>
<proteinExistence type="predicted"/>
<protein>
    <submittedName>
        <fullName evidence="1">EboA domain-containing protein</fullName>
    </submittedName>
</protein>
<keyword evidence="2" id="KW-1185">Reference proteome</keyword>
<accession>A0A9X2P601</accession>
<sequence>MDKIIDLDKAKAFLLEFLQQEADPKSIEWLLVQKEKIQSESSYLKFYMAFGQASRYFKKYLLQPSESQKNEANTLLQGFRPDTWDQLQTARTYLLLHFEERDPTSWVTAMNKLFETGDMHEQQSLYAAIPLMPFQKEMKDRAIEGLRTNISSIFDAIALNNPYPAANFDERAWNQMVIKSIFLLRPLYQIEGADERANPQLANILIDFAHERWAAGRKVMPELWRFVGPFINEENIKDIEVVLQTGDPLQEKAALLACIKSSFDKARNLLDENHVIKEAIETGGITWESIGKEFQETLPK</sequence>
<name>A0A9X2P601_9BACT</name>
<organism evidence="1 2">
    <name type="scientific">Aquiflexum gelatinilyticum</name>
    <dbReference type="NCBI Taxonomy" id="2961943"/>
    <lineage>
        <taxon>Bacteria</taxon>
        <taxon>Pseudomonadati</taxon>
        <taxon>Bacteroidota</taxon>
        <taxon>Cytophagia</taxon>
        <taxon>Cytophagales</taxon>
        <taxon>Cyclobacteriaceae</taxon>
        <taxon>Aquiflexum</taxon>
    </lineage>
</organism>
<dbReference type="Proteomes" id="UP001142175">
    <property type="component" value="Unassembled WGS sequence"/>
</dbReference>
<gene>
    <name evidence="1" type="ORF">NU887_13280</name>
</gene>
<comment type="caution">
    <text evidence="1">The sequence shown here is derived from an EMBL/GenBank/DDBJ whole genome shotgun (WGS) entry which is preliminary data.</text>
</comment>
<reference evidence="1" key="1">
    <citation type="submission" date="2022-08" db="EMBL/GenBank/DDBJ databases">
        <authorList>
            <person name="Zhang D."/>
        </authorList>
    </citation>
    <scope>NUCLEOTIDE SEQUENCE</scope>
    <source>
        <strain evidence="1">XJ19-11</strain>
    </source>
</reference>